<feature type="domain" description="Peptidase M48" evidence="8">
    <location>
        <begin position="100"/>
        <end position="242"/>
    </location>
</feature>
<dbReference type="STRING" id="550540.Fbal_1617"/>
<dbReference type="RefSeq" id="WP_013345127.1">
    <property type="nucleotide sequence ID" value="NC_014541.1"/>
</dbReference>
<keyword evidence="1 6" id="KW-0645">Protease</keyword>
<dbReference type="Proteomes" id="UP000006683">
    <property type="component" value="Chromosome"/>
</dbReference>
<keyword evidence="10" id="KW-1185">Reference proteome</keyword>
<comment type="cofactor">
    <cofactor evidence="6">
        <name>Zn(2+)</name>
        <dbReference type="ChEBI" id="CHEBI:29105"/>
    </cofactor>
    <text evidence="6">Binds 1 zinc ion per subunit.</text>
</comment>
<evidence type="ECO:0000256" key="7">
    <source>
        <dbReference type="SAM" id="Phobius"/>
    </source>
</evidence>
<dbReference type="GeneID" id="67181828"/>
<feature type="transmembrane region" description="Helical" evidence="7">
    <location>
        <begin position="20"/>
        <end position="44"/>
    </location>
</feature>
<reference evidence="9 10" key="1">
    <citation type="journal article" date="2010" name="Stand. Genomic Sci.">
        <title>Complete genome sequence of Ferrimonas balearica type strain (PAT).</title>
        <authorList>
            <person name="Nolan M."/>
            <person name="Sikorski J."/>
            <person name="Davenport K."/>
            <person name="Lucas S."/>
            <person name="Glavina Del Rio T."/>
            <person name="Tice H."/>
            <person name="Cheng J."/>
            <person name="Goodwin L."/>
            <person name="Pitluck S."/>
            <person name="Liolios K."/>
            <person name="Ivanova N."/>
            <person name="Mavromatis K."/>
            <person name="Ovchinnikova G."/>
            <person name="Pati A."/>
            <person name="Chen A."/>
            <person name="Palaniappan K."/>
            <person name="Land M."/>
            <person name="Hauser L."/>
            <person name="Chang Y."/>
            <person name="Jeffries C."/>
            <person name="Tapia R."/>
            <person name="Brettin T."/>
            <person name="Detter J."/>
            <person name="Han C."/>
            <person name="Yasawong M."/>
            <person name="Rohde M."/>
            <person name="Tindall B."/>
            <person name="Goker M."/>
            <person name="Woyke T."/>
            <person name="Bristow J."/>
            <person name="Eisen J."/>
            <person name="Markowitz V."/>
            <person name="Hugenholtz P."/>
            <person name="Kyrpides N."/>
            <person name="Klenk H."/>
            <person name="Lapidus A."/>
        </authorList>
    </citation>
    <scope>NUCLEOTIDE SEQUENCE [LARGE SCALE GENOMIC DNA]</scope>
    <source>
        <strain evidence="10">DSM 9799 / CCM 4581 / KCTC 23876 / PAT</strain>
    </source>
</reference>
<keyword evidence="7" id="KW-0472">Membrane</keyword>
<dbReference type="Pfam" id="PF01435">
    <property type="entry name" value="Peptidase_M48"/>
    <property type="match status" value="1"/>
</dbReference>
<evidence type="ECO:0000313" key="9">
    <source>
        <dbReference type="EMBL" id="ADN75821.1"/>
    </source>
</evidence>
<evidence type="ECO:0000256" key="5">
    <source>
        <dbReference type="ARBA" id="ARBA00023049"/>
    </source>
</evidence>
<keyword evidence="3 6" id="KW-0378">Hydrolase</keyword>
<accession>E1SQM3</accession>
<dbReference type="eggNOG" id="COG0501">
    <property type="taxonomic scope" value="Bacteria"/>
</dbReference>
<keyword evidence="4 6" id="KW-0862">Zinc</keyword>
<dbReference type="Gene3D" id="3.30.2010.10">
    <property type="entry name" value="Metalloproteases ('zincins'), catalytic domain"/>
    <property type="match status" value="1"/>
</dbReference>
<keyword evidence="7" id="KW-1133">Transmembrane helix</keyword>
<evidence type="ECO:0000256" key="2">
    <source>
        <dbReference type="ARBA" id="ARBA00022723"/>
    </source>
</evidence>
<evidence type="ECO:0000259" key="8">
    <source>
        <dbReference type="Pfam" id="PF01435"/>
    </source>
</evidence>
<evidence type="ECO:0000256" key="1">
    <source>
        <dbReference type="ARBA" id="ARBA00022670"/>
    </source>
</evidence>
<dbReference type="InterPro" id="IPR051156">
    <property type="entry name" value="Mito/Outer_Membr_Metalloprot"/>
</dbReference>
<comment type="similarity">
    <text evidence="6">Belongs to the peptidase M48 family.</text>
</comment>
<keyword evidence="2" id="KW-0479">Metal-binding</keyword>
<evidence type="ECO:0000256" key="4">
    <source>
        <dbReference type="ARBA" id="ARBA00022833"/>
    </source>
</evidence>
<dbReference type="InterPro" id="IPR001915">
    <property type="entry name" value="Peptidase_M48"/>
</dbReference>
<dbReference type="AlphaFoldDB" id="E1SQM3"/>
<dbReference type="GO" id="GO:0016020">
    <property type="term" value="C:membrane"/>
    <property type="evidence" value="ECO:0007669"/>
    <property type="project" value="TreeGrafter"/>
</dbReference>
<evidence type="ECO:0000256" key="6">
    <source>
        <dbReference type="RuleBase" id="RU003983"/>
    </source>
</evidence>
<dbReference type="EMBL" id="CP002209">
    <property type="protein sequence ID" value="ADN75821.1"/>
    <property type="molecule type" value="Genomic_DNA"/>
</dbReference>
<proteinExistence type="inferred from homology"/>
<organism evidence="9 10">
    <name type="scientific">Ferrimonas balearica (strain DSM 9799 / CCM 4581 / KCTC 23876 / PAT)</name>
    <dbReference type="NCBI Taxonomy" id="550540"/>
    <lineage>
        <taxon>Bacteria</taxon>
        <taxon>Pseudomonadati</taxon>
        <taxon>Pseudomonadota</taxon>
        <taxon>Gammaproteobacteria</taxon>
        <taxon>Alteromonadales</taxon>
        <taxon>Ferrimonadaceae</taxon>
        <taxon>Ferrimonas</taxon>
    </lineage>
</organism>
<dbReference type="CDD" id="cd07332">
    <property type="entry name" value="M48C_Oma1_like"/>
    <property type="match status" value="1"/>
</dbReference>
<dbReference type="GO" id="GO:0051603">
    <property type="term" value="P:proteolysis involved in protein catabolic process"/>
    <property type="evidence" value="ECO:0007669"/>
    <property type="project" value="TreeGrafter"/>
</dbReference>
<dbReference type="PANTHER" id="PTHR22726:SF24">
    <property type="entry name" value="M48 FAMILY METALLOPEPTIDASE"/>
    <property type="match status" value="1"/>
</dbReference>
<dbReference type="HOGENOM" id="CLU_029002_0_3_6"/>
<keyword evidence="5 6" id="KW-0482">Metalloprotease</keyword>
<dbReference type="KEGG" id="fbl:Fbal_1617"/>
<dbReference type="GO" id="GO:0046872">
    <property type="term" value="F:metal ion binding"/>
    <property type="evidence" value="ECO:0007669"/>
    <property type="project" value="UniProtKB-KW"/>
</dbReference>
<dbReference type="GO" id="GO:0004222">
    <property type="term" value="F:metalloendopeptidase activity"/>
    <property type="evidence" value="ECO:0007669"/>
    <property type="project" value="InterPro"/>
</dbReference>
<dbReference type="PANTHER" id="PTHR22726">
    <property type="entry name" value="METALLOENDOPEPTIDASE OMA1"/>
    <property type="match status" value="1"/>
</dbReference>
<name>E1SQM3_FERBD</name>
<evidence type="ECO:0000256" key="3">
    <source>
        <dbReference type="ARBA" id="ARBA00022801"/>
    </source>
</evidence>
<keyword evidence="7" id="KW-0812">Transmembrane</keyword>
<evidence type="ECO:0000313" key="10">
    <source>
        <dbReference type="Proteomes" id="UP000006683"/>
    </source>
</evidence>
<dbReference type="OrthoDB" id="9810445at2"/>
<gene>
    <name evidence="9" type="ordered locus">Fbal_1617</name>
</gene>
<sequence length="247" mass="27314">MSQFQNRIPPENNVSDNHPLAEFLGLGMVALLLVVLLTLALVFAGHTLARFVPFSWEAPLRLDWSELAVDEADGKPVHLLFEQVLVADPLPQGLSVRLTVARGETLNAMAGLGGELLIYQGLVEQLDNDAAVAFVLAHELAHVRHRDPMQMLLSQSLVALSLAALSGNDSKMLELGVMATQLGFSRSQELEADRRAMETVKRLYGDTEGVEQVFELLSQDSALGDWLMTHPDTEARLQQLESFRRRH</sequence>
<protein>
    <submittedName>
        <fullName evidence="9">Peptidase M48 Ste24p</fullName>
    </submittedName>
</protein>